<proteinExistence type="predicted"/>
<dbReference type="EMBL" id="ML993631">
    <property type="protein sequence ID" value="KAF2160009.1"/>
    <property type="molecule type" value="Genomic_DNA"/>
</dbReference>
<dbReference type="GeneID" id="54567743"/>
<accession>A0A6A6C2Q0</accession>
<keyword evidence="2" id="KW-1185">Reference proteome</keyword>
<dbReference type="Proteomes" id="UP000799537">
    <property type="component" value="Unassembled WGS sequence"/>
</dbReference>
<name>A0A6A6C2Q0_ZASCE</name>
<sequence>MLLAHREERLVLLQQSRWAALLLIHIIRLLMGNPRVLIPSIAKHAGDPKLTLLALTALRPDQLWHGLVPGLTSVTLLLVRRGPAGTGRGHTVAVGDDRGRCEGTYLQSAGVFLDAVLVVAFASRIGRECAFWPVAWHRFGKEGVARDGASATCASECSGLHQADLLQHFINTFTGRSSVVSTSYTSSASPHPFDQRSREYHKRRTPTIMSAVAAILITPKADVLQPRHRELGLQGFVRLDISCDKFNTDTEWLTSPVSEQIARTFFLHYDVESTEFRQVVEGAVVRGDFVVARVDRRPISPMQLFQIVHFIAMAVHAHEVNRTAKAKHRRYLMPLVEQFTRANMMGEFDLLLSKALKNGDSELAIMSNPFDDTFNENEQIKEWSDGEGTVTASPEKSVVCGPATVFCRSCGISIIGMPGALFRYKKCRFRYEAQWLTKDEYATFVHTKKLMGGQCIL</sequence>
<dbReference type="AlphaFoldDB" id="A0A6A6C2Q0"/>
<evidence type="ECO:0000313" key="1">
    <source>
        <dbReference type="EMBL" id="KAF2160009.1"/>
    </source>
</evidence>
<evidence type="ECO:0000313" key="2">
    <source>
        <dbReference type="Proteomes" id="UP000799537"/>
    </source>
</evidence>
<protein>
    <submittedName>
        <fullName evidence="1">Uncharacterized protein</fullName>
    </submittedName>
</protein>
<dbReference type="RefSeq" id="XP_033660898.1">
    <property type="nucleotide sequence ID" value="XM_033814471.1"/>
</dbReference>
<reference evidence="1" key="1">
    <citation type="journal article" date="2020" name="Stud. Mycol.">
        <title>101 Dothideomycetes genomes: a test case for predicting lifestyles and emergence of pathogens.</title>
        <authorList>
            <person name="Haridas S."/>
            <person name="Albert R."/>
            <person name="Binder M."/>
            <person name="Bloem J."/>
            <person name="Labutti K."/>
            <person name="Salamov A."/>
            <person name="Andreopoulos B."/>
            <person name="Baker S."/>
            <person name="Barry K."/>
            <person name="Bills G."/>
            <person name="Bluhm B."/>
            <person name="Cannon C."/>
            <person name="Castanera R."/>
            <person name="Culley D."/>
            <person name="Daum C."/>
            <person name="Ezra D."/>
            <person name="Gonzalez J."/>
            <person name="Henrissat B."/>
            <person name="Kuo A."/>
            <person name="Liang C."/>
            <person name="Lipzen A."/>
            <person name="Lutzoni F."/>
            <person name="Magnuson J."/>
            <person name="Mondo S."/>
            <person name="Nolan M."/>
            <person name="Ohm R."/>
            <person name="Pangilinan J."/>
            <person name="Park H.-J."/>
            <person name="Ramirez L."/>
            <person name="Alfaro M."/>
            <person name="Sun H."/>
            <person name="Tritt A."/>
            <person name="Yoshinaga Y."/>
            <person name="Zwiers L.-H."/>
            <person name="Turgeon B."/>
            <person name="Goodwin S."/>
            <person name="Spatafora J."/>
            <person name="Crous P."/>
            <person name="Grigoriev I."/>
        </authorList>
    </citation>
    <scope>NUCLEOTIDE SEQUENCE</scope>
    <source>
        <strain evidence="1">ATCC 36951</strain>
    </source>
</reference>
<organism evidence="1 2">
    <name type="scientific">Zasmidium cellare ATCC 36951</name>
    <dbReference type="NCBI Taxonomy" id="1080233"/>
    <lineage>
        <taxon>Eukaryota</taxon>
        <taxon>Fungi</taxon>
        <taxon>Dikarya</taxon>
        <taxon>Ascomycota</taxon>
        <taxon>Pezizomycotina</taxon>
        <taxon>Dothideomycetes</taxon>
        <taxon>Dothideomycetidae</taxon>
        <taxon>Mycosphaerellales</taxon>
        <taxon>Mycosphaerellaceae</taxon>
        <taxon>Zasmidium</taxon>
    </lineage>
</organism>
<gene>
    <name evidence="1" type="ORF">M409DRAFT_60409</name>
</gene>